<accession>A0A8T1S879</accession>
<evidence type="ECO:0000313" key="2">
    <source>
        <dbReference type="EMBL" id="KAG6925018.1"/>
    </source>
</evidence>
<dbReference type="EMBL" id="JAHGAV010000494">
    <property type="protein sequence ID" value="KAG6925018.1"/>
    <property type="molecule type" value="Genomic_DNA"/>
</dbReference>
<dbReference type="SUPFAM" id="SSF50494">
    <property type="entry name" value="Trypsin-like serine proteases"/>
    <property type="match status" value="1"/>
</dbReference>
<sequence>MGPKKQADGKKLSQNGKSGSDGNILNYVTHNEGIKQNPPSKNPPPKRKRSVNSTPPLRDIRKRQTRDSLLISNKSTEEEQEFTVNLGDGGKEHVVKGRTHDSIYNALMARADIRARLNKEKGKEMHLLGKKGIEGYVNLGMPLKYIPENSHFEMKFYKVNWNRKVGRHQYESKGKKCIIFYVVSFGSRWENNARYRILWCQQLVKDSSKLCVFAPEGETIKDALCKDGRFHSCLEKKEWQLRENKKYRPSDHCVDNLANRSFEVVVKTKQPTKAGDCSRNEQSCMASEEGQGKTYHYFKRTILDLYPDLKKQSTVIDKLFAKAFAEALEQGKSRSAVFKLYRENFGKETKNSTLIKVHKRLGVLSDSVGFIQWANNGNDGSATCFVLHDKYILTCHHVVGHIVGEGVDEKDWASIISHCARVTFSYEDKYPKEDSWFSLAPWFEISDKDLDFAVLELEGDRSLFRAGLVELSYPLPFNGLIYIIGHPDGQAKSADGCTVVPVFERKRECHCRIQRGQKEVCNNVRCVSEDRQCIHMFTQRSFQDVINNPNVVTYDTSFFFGSSGSPVFNADGQLVAMHTAGYKYEKNKQLHSIVEFGFSMVAILAAIKKKYKAWYEVALSSLGEDAGSCPGEHEDFTSAYTNDIEMETLK</sequence>
<dbReference type="GO" id="GO:0005634">
    <property type="term" value="C:nucleus"/>
    <property type="evidence" value="ECO:0007669"/>
    <property type="project" value="TreeGrafter"/>
</dbReference>
<dbReference type="GO" id="GO:0000785">
    <property type="term" value="C:chromatin"/>
    <property type="evidence" value="ECO:0007669"/>
    <property type="project" value="TreeGrafter"/>
</dbReference>
<feature type="region of interest" description="Disordered" evidence="1">
    <location>
        <begin position="1"/>
        <end position="78"/>
    </location>
</feature>
<dbReference type="PANTHER" id="PTHR14389:SF3">
    <property type="entry name" value="PROTEIN FAM111A-LIKE"/>
    <property type="match status" value="1"/>
</dbReference>
<dbReference type="GO" id="GO:0006260">
    <property type="term" value="P:DNA replication"/>
    <property type="evidence" value="ECO:0007669"/>
    <property type="project" value="TreeGrafter"/>
</dbReference>
<feature type="compositionally biased region" description="Polar residues" evidence="1">
    <location>
        <begin position="12"/>
        <end position="29"/>
    </location>
</feature>
<dbReference type="AlphaFoldDB" id="A0A8T1S879"/>
<proteinExistence type="predicted"/>
<dbReference type="OrthoDB" id="10025068at2759"/>
<evidence type="ECO:0000313" key="3">
    <source>
        <dbReference type="Proteomes" id="UP000765507"/>
    </source>
</evidence>
<reference evidence="2 3" key="1">
    <citation type="journal article" date="2020" name="G3 (Bethesda)">
        <title>Draft Genome of the Common Snapping Turtle, Chelydra serpentina, a Model for Phenotypic Plasticity in Reptiles.</title>
        <authorList>
            <person name="Das D."/>
            <person name="Singh S.K."/>
            <person name="Bierstedt J."/>
            <person name="Erickson A."/>
            <person name="Galli G.L.J."/>
            <person name="Crossley D.A. 2nd"/>
            <person name="Rhen T."/>
        </authorList>
    </citation>
    <scope>NUCLEOTIDE SEQUENCE [LARGE SCALE GENOMIC DNA]</scope>
    <source>
        <strain evidence="2">KW</strain>
    </source>
</reference>
<gene>
    <name evidence="2" type="primary">FAM111A</name>
    <name evidence="2" type="ORF">G0U57_015690</name>
</gene>
<dbReference type="Gene3D" id="2.40.10.10">
    <property type="entry name" value="Trypsin-like serine proteases"/>
    <property type="match status" value="1"/>
</dbReference>
<organism evidence="2 3">
    <name type="scientific">Chelydra serpentina</name>
    <name type="common">Snapping turtle</name>
    <name type="synonym">Testudo serpentina</name>
    <dbReference type="NCBI Taxonomy" id="8475"/>
    <lineage>
        <taxon>Eukaryota</taxon>
        <taxon>Metazoa</taxon>
        <taxon>Chordata</taxon>
        <taxon>Craniata</taxon>
        <taxon>Vertebrata</taxon>
        <taxon>Euteleostomi</taxon>
        <taxon>Archelosauria</taxon>
        <taxon>Testudinata</taxon>
        <taxon>Testudines</taxon>
        <taxon>Cryptodira</taxon>
        <taxon>Durocryptodira</taxon>
        <taxon>Americhelydia</taxon>
        <taxon>Chelydroidea</taxon>
        <taxon>Chelydridae</taxon>
        <taxon>Chelydra</taxon>
    </lineage>
</organism>
<protein>
    <submittedName>
        <fullName evidence="2">Family with sequence similarity 111, member A</fullName>
    </submittedName>
</protein>
<dbReference type="Pfam" id="PF13365">
    <property type="entry name" value="Trypsin_2"/>
    <property type="match status" value="1"/>
</dbReference>
<comment type="caution">
    <text evidence="2">The sequence shown here is derived from an EMBL/GenBank/DDBJ whole genome shotgun (WGS) entry which is preliminary data.</text>
</comment>
<dbReference type="PANTHER" id="PTHR14389">
    <property type="entry name" value="SI:CH1073-475A24.1"/>
    <property type="match status" value="1"/>
</dbReference>
<dbReference type="InterPro" id="IPR009003">
    <property type="entry name" value="Peptidase_S1_PA"/>
</dbReference>
<dbReference type="Proteomes" id="UP000765507">
    <property type="component" value="Unassembled WGS sequence"/>
</dbReference>
<evidence type="ECO:0000256" key="1">
    <source>
        <dbReference type="SAM" id="MobiDB-lite"/>
    </source>
</evidence>
<keyword evidence="3" id="KW-1185">Reference proteome</keyword>
<feature type="compositionally biased region" description="Basic and acidic residues" evidence="1">
    <location>
        <begin position="1"/>
        <end position="11"/>
    </location>
</feature>
<name>A0A8T1S879_CHESE</name>
<dbReference type="InterPro" id="IPR043504">
    <property type="entry name" value="Peptidase_S1_PA_chymotrypsin"/>
</dbReference>